<evidence type="ECO:0000256" key="7">
    <source>
        <dbReference type="SAM" id="Phobius"/>
    </source>
</evidence>
<accession>A0AAE2SF21</accession>
<evidence type="ECO:0000313" key="10">
    <source>
        <dbReference type="Proteomes" id="UP000634206"/>
    </source>
</evidence>
<feature type="transmembrane region" description="Helical" evidence="7">
    <location>
        <begin position="147"/>
        <end position="165"/>
    </location>
</feature>
<proteinExistence type="inferred from homology"/>
<comment type="caution">
    <text evidence="9">The sequence shown here is derived from an EMBL/GenBank/DDBJ whole genome shotgun (WGS) entry which is preliminary data.</text>
</comment>
<evidence type="ECO:0000256" key="5">
    <source>
        <dbReference type="ARBA" id="ARBA00022989"/>
    </source>
</evidence>
<feature type="transmembrane region" description="Helical" evidence="7">
    <location>
        <begin position="61"/>
        <end position="81"/>
    </location>
</feature>
<dbReference type="Pfam" id="PF03458">
    <property type="entry name" value="Gly_transporter"/>
    <property type="match status" value="2"/>
</dbReference>
<evidence type="ECO:0000256" key="1">
    <source>
        <dbReference type="ARBA" id="ARBA00004651"/>
    </source>
</evidence>
<keyword evidence="10" id="KW-1185">Reference proteome</keyword>
<gene>
    <name evidence="9" type="ORF">JIN83_12640</name>
</gene>
<dbReference type="PANTHER" id="PTHR30506">
    <property type="entry name" value="INNER MEMBRANE PROTEIN"/>
    <property type="match status" value="1"/>
</dbReference>
<feature type="transmembrane region" description="Helical" evidence="7">
    <location>
        <begin position="171"/>
        <end position="192"/>
    </location>
</feature>
<evidence type="ECO:0000256" key="6">
    <source>
        <dbReference type="ARBA" id="ARBA00023136"/>
    </source>
</evidence>
<keyword evidence="6 7" id="KW-0472">Membrane</keyword>
<feature type="transmembrane region" description="Helical" evidence="7">
    <location>
        <begin position="114"/>
        <end position="135"/>
    </location>
</feature>
<name>A0AAE2SF21_9BACT</name>
<evidence type="ECO:0000313" key="9">
    <source>
        <dbReference type="EMBL" id="MBK1855812.1"/>
    </source>
</evidence>
<feature type="domain" description="Glycine transporter" evidence="8">
    <location>
        <begin position="90"/>
        <end position="163"/>
    </location>
</feature>
<dbReference type="RefSeq" id="WP_309490424.1">
    <property type="nucleotide sequence ID" value="NZ_JAENIG010000008.1"/>
</dbReference>
<feature type="transmembrane region" description="Helical" evidence="7">
    <location>
        <begin position="6"/>
        <end position="21"/>
    </location>
</feature>
<dbReference type="AlphaFoldDB" id="A0AAE2SF21"/>
<dbReference type="GO" id="GO:0005886">
    <property type="term" value="C:plasma membrane"/>
    <property type="evidence" value="ECO:0007669"/>
    <property type="project" value="UniProtKB-SubCell"/>
</dbReference>
<comment type="subcellular location">
    <subcellularLocation>
        <location evidence="1">Cell membrane</location>
        <topology evidence="1">Multi-pass membrane protein</topology>
    </subcellularLocation>
</comment>
<keyword evidence="5 7" id="KW-1133">Transmembrane helix</keyword>
<evidence type="ECO:0000259" key="8">
    <source>
        <dbReference type="Pfam" id="PF03458"/>
    </source>
</evidence>
<reference evidence="9" key="1">
    <citation type="submission" date="2021-01" db="EMBL/GenBank/DDBJ databases">
        <title>Modified the classification status of verrucomicrobia.</title>
        <authorList>
            <person name="Feng X."/>
        </authorList>
    </citation>
    <scope>NUCLEOTIDE SEQUENCE</scope>
    <source>
        <strain evidence="9">5K15</strain>
    </source>
</reference>
<evidence type="ECO:0000256" key="3">
    <source>
        <dbReference type="ARBA" id="ARBA00022475"/>
    </source>
</evidence>
<dbReference type="InterPro" id="IPR005115">
    <property type="entry name" value="Gly_transporter"/>
</dbReference>
<protein>
    <submittedName>
        <fullName evidence="9">Trimeric intracellular cation channel family protein</fullName>
    </submittedName>
</protein>
<feature type="transmembrane region" description="Helical" evidence="7">
    <location>
        <begin position="88"/>
        <end position="108"/>
    </location>
</feature>
<feature type="domain" description="Glycine transporter" evidence="8">
    <location>
        <begin position="4"/>
        <end position="77"/>
    </location>
</feature>
<dbReference type="EMBL" id="JAENIG010000008">
    <property type="protein sequence ID" value="MBK1855812.1"/>
    <property type="molecule type" value="Genomic_DNA"/>
</dbReference>
<comment type="similarity">
    <text evidence="2">Belongs to the UPF0126 family.</text>
</comment>
<organism evidence="9 10">
    <name type="scientific">Oceaniferula flava</name>
    <dbReference type="NCBI Taxonomy" id="2800421"/>
    <lineage>
        <taxon>Bacteria</taxon>
        <taxon>Pseudomonadati</taxon>
        <taxon>Verrucomicrobiota</taxon>
        <taxon>Verrucomicrobiia</taxon>
        <taxon>Verrucomicrobiales</taxon>
        <taxon>Verrucomicrobiaceae</taxon>
        <taxon>Oceaniferula</taxon>
    </lineage>
</organism>
<keyword evidence="4 7" id="KW-0812">Transmembrane</keyword>
<dbReference type="PANTHER" id="PTHR30506:SF3">
    <property type="entry name" value="UPF0126 INNER MEMBRANE PROTEIN YADS-RELATED"/>
    <property type="match status" value="1"/>
</dbReference>
<dbReference type="Proteomes" id="UP000634206">
    <property type="component" value="Unassembled WGS sequence"/>
</dbReference>
<evidence type="ECO:0000256" key="2">
    <source>
        <dbReference type="ARBA" id="ARBA00008193"/>
    </source>
</evidence>
<sequence length="198" mass="20813">MLYYWDIIGTFFFCVSGALAGRQNGMDFLGTFVLALVTGTGGGILRAVLMGTVPPHVFVDPAYVSTAVVATPCATLFPAFWQKFSREVSVLDALGLGIFVCIGTDVAIQHGLSWWASAGMGVITATFGGVMRDVLRNEVPLIFRKEIYATAALAGALILLAFHALAVPNAVSIPVAVAITAGVRLLAIRYAVNQSASS</sequence>
<feature type="transmembrane region" description="Helical" evidence="7">
    <location>
        <begin position="28"/>
        <end position="49"/>
    </location>
</feature>
<keyword evidence="3" id="KW-1003">Cell membrane</keyword>
<evidence type="ECO:0000256" key="4">
    <source>
        <dbReference type="ARBA" id="ARBA00022692"/>
    </source>
</evidence>